<proteinExistence type="predicted"/>
<sequence>MVFSSSPFSFSLANTSPTYWSKRVIMAANWAWVWSDGL</sequence>
<organism evidence="1">
    <name type="scientific">gut metagenome</name>
    <dbReference type="NCBI Taxonomy" id="749906"/>
    <lineage>
        <taxon>unclassified sequences</taxon>
        <taxon>metagenomes</taxon>
        <taxon>organismal metagenomes</taxon>
    </lineage>
</organism>
<reference evidence="1" key="1">
    <citation type="journal article" date="2012" name="PLoS ONE">
        <title>Gene sets for utilization of primary and secondary nutrition supplies in the distal gut of endangered iberian lynx.</title>
        <authorList>
            <person name="Alcaide M."/>
            <person name="Messina E."/>
            <person name="Richter M."/>
            <person name="Bargiela R."/>
            <person name="Peplies J."/>
            <person name="Huws S.A."/>
            <person name="Newbold C.J."/>
            <person name="Golyshin P.N."/>
            <person name="Simon M.A."/>
            <person name="Lopez G."/>
            <person name="Yakimov M.M."/>
            <person name="Ferrer M."/>
        </authorList>
    </citation>
    <scope>NUCLEOTIDE SEQUENCE</scope>
</reference>
<name>J9CXN6_9ZZZZ</name>
<protein>
    <submittedName>
        <fullName evidence="1">Uncharacterized protein</fullName>
    </submittedName>
</protein>
<evidence type="ECO:0000313" key="1">
    <source>
        <dbReference type="EMBL" id="EJX05026.1"/>
    </source>
</evidence>
<dbReference type="AlphaFoldDB" id="J9CXN6"/>
<accession>J9CXN6</accession>
<dbReference type="EMBL" id="AMCI01001605">
    <property type="protein sequence ID" value="EJX05026.1"/>
    <property type="molecule type" value="Genomic_DNA"/>
</dbReference>
<comment type="caution">
    <text evidence="1">The sequence shown here is derived from an EMBL/GenBank/DDBJ whole genome shotgun (WGS) entry which is preliminary data.</text>
</comment>
<gene>
    <name evidence="1" type="ORF">EVA_06865</name>
</gene>